<sequence length="579" mass="66177">MQHFDLGPIAEKIVNNLSKSEFRRLLIAMHLIRDPILIIIDDLLKDLDALSAFQVMSSLQDYCKKQARMALVSMRCPRSDIYQLLTQVTLMFYGEVIYSGLTKQMPHYFNNIGFKCPTSENPAVYYLSLASVDRETPESYAETQMKAMKLVEIFKERRDSLALLNPLINNIPAEMPILSCFYGSPSGTIKFIALFSRLLAYVSHSGSIGFKCPTNENPAVYYLSLASVDRETPESYAETQMKAMKLVEIFKERRDSLALLNPLVNNIPAEMPILSCFYGSPSGTIKFIALFSRLLAYVSHSGSFIFGQCFLPLFILTIAIFGSSMNNRSFHAPKSLAGTIFCMVLYTALSAVWATVIQFKDLRKTMFFETSLNLYNATLMLIVYLFFGAILDILSVGLASFAMVWKITNDVQLDEFFSFFVVIWCVYYFYKLFTLATFILFQSTQKMILFGTTFAIFMSIIASGFLKSYQTFISASKYLLLTTFTSIERYGNQKLAHDFVNNTRVLNCNRNEFREFNESTDFCRWKTGKDYLSEIYPENILIPEWWIGLLLIFSLNCFVGVIFLLVSQKCSQKKLLNLK</sequence>
<evidence type="ECO:0000313" key="1">
    <source>
        <dbReference type="Proteomes" id="UP000887576"/>
    </source>
</evidence>
<name>A0AC34RQU1_9BILA</name>
<proteinExistence type="predicted"/>
<dbReference type="WBParaSite" id="JU765_v2.g9046.t2">
    <property type="protein sequence ID" value="JU765_v2.g9046.t2"/>
    <property type="gene ID" value="JU765_v2.g9046"/>
</dbReference>
<evidence type="ECO:0000313" key="2">
    <source>
        <dbReference type="WBParaSite" id="JU765_v2.g9046.t2"/>
    </source>
</evidence>
<reference evidence="2" key="1">
    <citation type="submission" date="2022-11" db="UniProtKB">
        <authorList>
            <consortium name="WormBaseParasite"/>
        </authorList>
    </citation>
    <scope>IDENTIFICATION</scope>
</reference>
<dbReference type="Proteomes" id="UP000887576">
    <property type="component" value="Unplaced"/>
</dbReference>
<accession>A0AC34RQU1</accession>
<organism evidence="1 2">
    <name type="scientific">Panagrolaimus sp. JU765</name>
    <dbReference type="NCBI Taxonomy" id="591449"/>
    <lineage>
        <taxon>Eukaryota</taxon>
        <taxon>Metazoa</taxon>
        <taxon>Ecdysozoa</taxon>
        <taxon>Nematoda</taxon>
        <taxon>Chromadorea</taxon>
        <taxon>Rhabditida</taxon>
        <taxon>Tylenchina</taxon>
        <taxon>Panagrolaimomorpha</taxon>
        <taxon>Panagrolaimoidea</taxon>
        <taxon>Panagrolaimidae</taxon>
        <taxon>Panagrolaimus</taxon>
    </lineage>
</organism>
<protein>
    <submittedName>
        <fullName evidence="2">ABC transporter domain-containing protein</fullName>
    </submittedName>
</protein>